<organism evidence="6 7">
    <name type="scientific">Candidatus Iainarchaeum sp</name>
    <dbReference type="NCBI Taxonomy" id="3101447"/>
    <lineage>
        <taxon>Archaea</taxon>
        <taxon>Candidatus Iainarchaeota</taxon>
        <taxon>Candidatus Iainarchaeia</taxon>
        <taxon>Candidatus Iainarchaeales</taxon>
        <taxon>Candidatus Iainarchaeaceae</taxon>
        <taxon>Candidatus Iainarchaeum</taxon>
    </lineage>
</organism>
<keyword evidence="3" id="KW-0378">Hydrolase</keyword>
<reference evidence="7" key="1">
    <citation type="submission" date="2017-09" db="EMBL/GenBank/DDBJ databases">
        <title>The Reconstruction of 2,631 Draft Metagenome-Assembled Genomes from the Global Oceans.</title>
        <authorList>
            <person name="Tully B.J."/>
            <person name="Graham E.D."/>
            <person name="Heidelberg J.F."/>
        </authorList>
    </citation>
    <scope>NUCLEOTIDE SEQUENCE [LARGE SCALE GENOMIC DNA]</scope>
</reference>
<dbReference type="PRINTS" id="PR00138">
    <property type="entry name" value="MATRIXIN"/>
</dbReference>
<keyword evidence="1" id="KW-0645">Protease</keyword>
<keyword evidence="4" id="KW-0862">Zinc</keyword>
<evidence type="ECO:0000256" key="2">
    <source>
        <dbReference type="ARBA" id="ARBA00022723"/>
    </source>
</evidence>
<dbReference type="InterPro" id="IPR024079">
    <property type="entry name" value="MetalloPept_cat_dom_sf"/>
</dbReference>
<comment type="caution">
    <text evidence="6">The sequence shown here is derived from an EMBL/GenBank/DDBJ whole genome shotgun (WGS) entry which is preliminary data.</text>
</comment>
<name>A0A2D6M1Y5_9ARCH</name>
<dbReference type="EMBL" id="NZBU01000012">
    <property type="protein sequence ID" value="MAG22424.1"/>
    <property type="molecule type" value="Genomic_DNA"/>
</dbReference>
<evidence type="ECO:0000256" key="3">
    <source>
        <dbReference type="ARBA" id="ARBA00022801"/>
    </source>
</evidence>
<dbReference type="Gene3D" id="3.40.390.10">
    <property type="entry name" value="Collagenase (Catalytic Domain)"/>
    <property type="match status" value="1"/>
</dbReference>
<dbReference type="GO" id="GO:0004222">
    <property type="term" value="F:metalloendopeptidase activity"/>
    <property type="evidence" value="ECO:0007669"/>
    <property type="project" value="InterPro"/>
</dbReference>
<dbReference type="GO" id="GO:0031012">
    <property type="term" value="C:extracellular matrix"/>
    <property type="evidence" value="ECO:0007669"/>
    <property type="project" value="InterPro"/>
</dbReference>
<evidence type="ECO:0000256" key="4">
    <source>
        <dbReference type="ARBA" id="ARBA00022833"/>
    </source>
</evidence>
<evidence type="ECO:0000313" key="7">
    <source>
        <dbReference type="Proteomes" id="UP000226592"/>
    </source>
</evidence>
<gene>
    <name evidence="6" type="ORF">CL943_03945</name>
</gene>
<dbReference type="Pfam" id="PF00413">
    <property type="entry name" value="Peptidase_M10"/>
    <property type="match status" value="1"/>
</dbReference>
<evidence type="ECO:0000259" key="5">
    <source>
        <dbReference type="Pfam" id="PF00413"/>
    </source>
</evidence>
<accession>A0A2D6M1Y5</accession>
<dbReference type="Proteomes" id="UP000226592">
    <property type="component" value="Unassembled WGS sequence"/>
</dbReference>
<feature type="domain" description="Peptidase M10 metallopeptidase" evidence="5">
    <location>
        <begin position="231"/>
        <end position="298"/>
    </location>
</feature>
<dbReference type="AlphaFoldDB" id="A0A2D6M1Y5"/>
<protein>
    <recommendedName>
        <fullName evidence="5">Peptidase M10 metallopeptidase domain-containing protein</fullName>
    </recommendedName>
</protein>
<proteinExistence type="predicted"/>
<dbReference type="SUPFAM" id="SSF55486">
    <property type="entry name" value="Metalloproteases ('zincins'), catalytic domain"/>
    <property type="match status" value="1"/>
</dbReference>
<evidence type="ECO:0000313" key="6">
    <source>
        <dbReference type="EMBL" id="MAG22424.1"/>
    </source>
</evidence>
<keyword evidence="2" id="KW-0479">Metal-binding</keyword>
<dbReference type="GO" id="GO:0006508">
    <property type="term" value="P:proteolysis"/>
    <property type="evidence" value="ECO:0007669"/>
    <property type="project" value="UniProtKB-KW"/>
</dbReference>
<dbReference type="InterPro" id="IPR001818">
    <property type="entry name" value="Pept_M10_metallopeptidase"/>
</dbReference>
<sequence length="299" mass="32094">MKKYLFLLVFSALVFSVLVLALKPDFQAVEIRNPVTSDVKNGVVIPAKAVEVTPNIFYLGATTDEGRVVEGYAIVTPKKAKAKGTCNNNNVCEPELGEKNNCSDCSGGGTNTGESTCYGFLAKGAKWKTTEPYVVNPSNTSGLNEAFVASNLDTDIAKWENAAGTNIIGAGSVTSDLLVADMVATDGKNEVYFGSISDSGAIAITIVWGIFRGPPGQRELVEWDQVYDQVDFNWSSSGEAGKMDFENIATHELGHSVGLGDLYTVECLEETMYGYASEGETKKRTLESGDITGIQELYN</sequence>
<dbReference type="InterPro" id="IPR021190">
    <property type="entry name" value="Pept_M10A"/>
</dbReference>
<evidence type="ECO:0000256" key="1">
    <source>
        <dbReference type="ARBA" id="ARBA00022670"/>
    </source>
</evidence>
<dbReference type="GO" id="GO:0008270">
    <property type="term" value="F:zinc ion binding"/>
    <property type="evidence" value="ECO:0007669"/>
    <property type="project" value="InterPro"/>
</dbReference>